<keyword evidence="3" id="KW-0808">Transferase</keyword>
<keyword evidence="4" id="KW-1185">Reference proteome</keyword>
<dbReference type="GO" id="GO:0005524">
    <property type="term" value="F:ATP binding"/>
    <property type="evidence" value="ECO:0007669"/>
    <property type="project" value="InterPro"/>
</dbReference>
<feature type="compositionally biased region" description="Basic and acidic residues" evidence="1">
    <location>
        <begin position="607"/>
        <end position="625"/>
    </location>
</feature>
<reference evidence="3" key="1">
    <citation type="submission" date="2023-01" db="EMBL/GenBank/DDBJ databases">
        <title>The chitinases involved in constricting ring structure development in the nematode-trapping fungus Drechslerella dactyloides.</title>
        <authorList>
            <person name="Wang R."/>
            <person name="Zhang L."/>
            <person name="Tang P."/>
            <person name="Li S."/>
            <person name="Liang L."/>
        </authorList>
    </citation>
    <scope>NUCLEOTIDE SEQUENCE</scope>
    <source>
        <strain evidence="3">YMF1.00031</strain>
    </source>
</reference>
<dbReference type="SUPFAM" id="SSF56112">
    <property type="entry name" value="Protein kinase-like (PK-like)"/>
    <property type="match status" value="1"/>
</dbReference>
<evidence type="ECO:0000313" key="4">
    <source>
        <dbReference type="Proteomes" id="UP001221413"/>
    </source>
</evidence>
<dbReference type="PANTHER" id="PTHR44167">
    <property type="entry name" value="OVARIAN-SPECIFIC SERINE/THREONINE-PROTEIN KINASE LOK-RELATED"/>
    <property type="match status" value="1"/>
</dbReference>
<sequence>MTTPISSSQASCVTGGLNQAFVKFIPKNALARLAFSDTYEKLNANHQSNDARDNRLMRMSLTNSEQEYDASVFRLKYEIDHSTNESDESETEPPTPRTPSDEDGRAGGMIWVGCYEVGFDPRPLELEMGWTIGKGLRRESAPLSSLPSSMGESLSDCGSDVDILLCTRSFLKKYNVQIRGVGARLQFAQTNLALTLIIEKYRSQVSQVTVNDTLAEQRVFALNQHQMKIRFDKLEYQLEYTDYAQTKLYNRARIRYVKNIGNPMVPLELPSPPRETRTIGQWTLLRAIGRAGGTGKVFVASNTKNEMAAIKMSTVTDGLKTILDDEIATSKAITKLAEKWDEGVRIVRQIEVIRIPSDFSYRNHPDEIAGVLQPLTPQTFYNLIFHNTVGLHKGMSVEAACAFREALLGLKVMHDHGWQHGDLKPANIGFCDFPLKGVILDVGQAKFLKPRPVLLPTPGSRGTIEYLAPETELYGSSFSADIWAMGIIGYQLTYRNHPWSFAKNPWRKGEEFEGLRTEWGNKYKRYRKMLLEDHQLACSSGKQGKRFIHLGALLHDMLNFEPGLDNTHAPFLRREFHRINIDEVLGHPNWGPLLPKPENQPVKKAKLQSDDRPGAEDSCRRGKVK</sequence>
<dbReference type="Gene3D" id="1.10.510.10">
    <property type="entry name" value="Transferase(Phosphotransferase) domain 1"/>
    <property type="match status" value="1"/>
</dbReference>
<dbReference type="InterPro" id="IPR000719">
    <property type="entry name" value="Prot_kinase_dom"/>
</dbReference>
<dbReference type="GO" id="GO:0004674">
    <property type="term" value="F:protein serine/threonine kinase activity"/>
    <property type="evidence" value="ECO:0007669"/>
    <property type="project" value="TreeGrafter"/>
</dbReference>
<dbReference type="InterPro" id="IPR011009">
    <property type="entry name" value="Kinase-like_dom_sf"/>
</dbReference>
<accession>A0AAD6NFW1</accession>
<dbReference type="PROSITE" id="PS50011">
    <property type="entry name" value="PROTEIN_KINASE_DOM"/>
    <property type="match status" value="1"/>
</dbReference>
<feature type="region of interest" description="Disordered" evidence="1">
    <location>
        <begin position="82"/>
        <end position="106"/>
    </location>
</feature>
<dbReference type="GO" id="GO:0005634">
    <property type="term" value="C:nucleus"/>
    <property type="evidence" value="ECO:0007669"/>
    <property type="project" value="TreeGrafter"/>
</dbReference>
<evidence type="ECO:0000313" key="3">
    <source>
        <dbReference type="EMBL" id="KAJ6257996.1"/>
    </source>
</evidence>
<dbReference type="GO" id="GO:0005737">
    <property type="term" value="C:cytoplasm"/>
    <property type="evidence" value="ECO:0007669"/>
    <property type="project" value="TreeGrafter"/>
</dbReference>
<dbReference type="PANTHER" id="PTHR44167:SF24">
    <property type="entry name" value="SERINE_THREONINE-PROTEIN KINASE CHK2"/>
    <property type="match status" value="1"/>
</dbReference>
<feature type="region of interest" description="Disordered" evidence="1">
    <location>
        <begin position="592"/>
        <end position="625"/>
    </location>
</feature>
<dbReference type="Pfam" id="PF00069">
    <property type="entry name" value="Pkinase"/>
    <property type="match status" value="1"/>
</dbReference>
<dbReference type="SMART" id="SM00220">
    <property type="entry name" value="S_TKc"/>
    <property type="match status" value="1"/>
</dbReference>
<organism evidence="3 4">
    <name type="scientific">Drechslerella dactyloides</name>
    <name type="common">Nematode-trapping fungus</name>
    <name type="synonym">Arthrobotrys dactyloides</name>
    <dbReference type="NCBI Taxonomy" id="74499"/>
    <lineage>
        <taxon>Eukaryota</taxon>
        <taxon>Fungi</taxon>
        <taxon>Dikarya</taxon>
        <taxon>Ascomycota</taxon>
        <taxon>Pezizomycotina</taxon>
        <taxon>Orbiliomycetes</taxon>
        <taxon>Orbiliales</taxon>
        <taxon>Orbiliaceae</taxon>
        <taxon>Drechslerella</taxon>
    </lineage>
</organism>
<feature type="domain" description="Protein kinase" evidence="2">
    <location>
        <begin position="283"/>
        <end position="590"/>
    </location>
</feature>
<name>A0AAD6NFW1_DREDA</name>
<evidence type="ECO:0000256" key="1">
    <source>
        <dbReference type="SAM" id="MobiDB-lite"/>
    </source>
</evidence>
<protein>
    <submittedName>
        <fullName evidence="3">Kinase-like protein</fullName>
    </submittedName>
</protein>
<evidence type="ECO:0000259" key="2">
    <source>
        <dbReference type="PROSITE" id="PS50011"/>
    </source>
</evidence>
<proteinExistence type="predicted"/>
<comment type="caution">
    <text evidence="3">The sequence shown here is derived from an EMBL/GenBank/DDBJ whole genome shotgun (WGS) entry which is preliminary data.</text>
</comment>
<keyword evidence="3" id="KW-0418">Kinase</keyword>
<dbReference type="GO" id="GO:0044773">
    <property type="term" value="P:mitotic DNA damage checkpoint signaling"/>
    <property type="evidence" value="ECO:0007669"/>
    <property type="project" value="TreeGrafter"/>
</dbReference>
<dbReference type="Proteomes" id="UP001221413">
    <property type="component" value="Unassembled WGS sequence"/>
</dbReference>
<dbReference type="AlphaFoldDB" id="A0AAD6NFW1"/>
<gene>
    <name evidence="3" type="ORF">Dda_6908</name>
</gene>
<dbReference type="EMBL" id="JAQGDS010000009">
    <property type="protein sequence ID" value="KAJ6257996.1"/>
    <property type="molecule type" value="Genomic_DNA"/>
</dbReference>